<dbReference type="Proteomes" id="UP001497497">
    <property type="component" value="Unassembled WGS sequence"/>
</dbReference>
<organism evidence="1 2">
    <name type="scientific">Lymnaea stagnalis</name>
    <name type="common">Great pond snail</name>
    <name type="synonym">Helix stagnalis</name>
    <dbReference type="NCBI Taxonomy" id="6523"/>
    <lineage>
        <taxon>Eukaryota</taxon>
        <taxon>Metazoa</taxon>
        <taxon>Spiralia</taxon>
        <taxon>Lophotrochozoa</taxon>
        <taxon>Mollusca</taxon>
        <taxon>Gastropoda</taxon>
        <taxon>Heterobranchia</taxon>
        <taxon>Euthyneura</taxon>
        <taxon>Panpulmonata</taxon>
        <taxon>Hygrophila</taxon>
        <taxon>Lymnaeoidea</taxon>
        <taxon>Lymnaeidae</taxon>
        <taxon>Lymnaea</taxon>
    </lineage>
</organism>
<comment type="caution">
    <text evidence="1">The sequence shown here is derived from an EMBL/GenBank/DDBJ whole genome shotgun (WGS) entry which is preliminary data.</text>
</comment>
<protein>
    <submittedName>
        <fullName evidence="1">Uncharacterized protein</fullName>
    </submittedName>
</protein>
<gene>
    <name evidence="1" type="ORF">GSLYS_00010583001</name>
</gene>
<name>A0AAV2HSZ0_LYMST</name>
<accession>A0AAV2HSZ0</accession>
<proteinExistence type="predicted"/>
<keyword evidence="2" id="KW-1185">Reference proteome</keyword>
<dbReference type="EMBL" id="CAXITT010000236">
    <property type="protein sequence ID" value="CAL1536670.1"/>
    <property type="molecule type" value="Genomic_DNA"/>
</dbReference>
<dbReference type="AlphaFoldDB" id="A0AAV2HSZ0"/>
<feature type="non-terminal residue" evidence="1">
    <location>
        <position position="103"/>
    </location>
</feature>
<evidence type="ECO:0000313" key="1">
    <source>
        <dbReference type="EMBL" id="CAL1536670.1"/>
    </source>
</evidence>
<sequence>EKVYIKGANVEEFFDEARQNLGPAFYLVNTVADDSGSRMWAKVGYITASGRRDLRTVLWPGHNIYGPSSSSVKTYRVVTRPAEPFVFVTDKVAKKEDCFVDVP</sequence>
<evidence type="ECO:0000313" key="2">
    <source>
        <dbReference type="Proteomes" id="UP001497497"/>
    </source>
</evidence>
<reference evidence="1 2" key="1">
    <citation type="submission" date="2024-04" db="EMBL/GenBank/DDBJ databases">
        <authorList>
            <consortium name="Genoscope - CEA"/>
            <person name="William W."/>
        </authorList>
    </citation>
    <scope>NUCLEOTIDE SEQUENCE [LARGE SCALE GENOMIC DNA]</scope>
</reference>
<feature type="non-terminal residue" evidence="1">
    <location>
        <position position="1"/>
    </location>
</feature>